<name>A0AAW6RJ67_9BURK</name>
<evidence type="ECO:0000313" key="3">
    <source>
        <dbReference type="Proteomes" id="UP001237156"/>
    </source>
</evidence>
<keyword evidence="1" id="KW-0812">Transmembrane</keyword>
<protein>
    <submittedName>
        <fullName evidence="2">Uncharacterized protein</fullName>
    </submittedName>
</protein>
<dbReference type="EMBL" id="JARVII010000001">
    <property type="protein sequence ID" value="MDG9698301.1"/>
    <property type="molecule type" value="Genomic_DNA"/>
</dbReference>
<proteinExistence type="predicted"/>
<reference evidence="2 3" key="1">
    <citation type="submission" date="2023-04" db="EMBL/GenBank/DDBJ databases">
        <title>Ottowia paracancer sp. nov., isolated from human stomach.</title>
        <authorList>
            <person name="Song Y."/>
        </authorList>
    </citation>
    <scope>NUCLEOTIDE SEQUENCE [LARGE SCALE GENOMIC DNA]</scope>
    <source>
        <strain evidence="2 3">10c7w1</strain>
    </source>
</reference>
<sequence length="174" mass="19827">MSWRKFLKTLGLAVAFIGWAWIPRYTDTEWVADGPLVATWLVVTGWLSLGAIFAGIYIPIRERRLTEIAAVCWISVALVLCARHFIHLSQREIDAQFVPLTEMLWARTGPFPESIPNISDGSVYAGKTYRIEGKIRWPLYYRKTGPESCEIYTYAAFYRKRGFAISYAGGIQPL</sequence>
<comment type="caution">
    <text evidence="2">The sequence shown here is derived from an EMBL/GenBank/DDBJ whole genome shotgun (WGS) entry which is preliminary data.</text>
</comment>
<evidence type="ECO:0000256" key="1">
    <source>
        <dbReference type="SAM" id="Phobius"/>
    </source>
</evidence>
<dbReference type="Proteomes" id="UP001237156">
    <property type="component" value="Unassembled WGS sequence"/>
</dbReference>
<dbReference type="AlphaFoldDB" id="A0AAW6RJ67"/>
<organism evidence="2 3">
    <name type="scientific">Ottowia cancrivicina</name>
    <dbReference type="NCBI Taxonomy" id="3040346"/>
    <lineage>
        <taxon>Bacteria</taxon>
        <taxon>Pseudomonadati</taxon>
        <taxon>Pseudomonadota</taxon>
        <taxon>Betaproteobacteria</taxon>
        <taxon>Burkholderiales</taxon>
        <taxon>Comamonadaceae</taxon>
        <taxon>Ottowia</taxon>
    </lineage>
</organism>
<feature type="transmembrane region" description="Helical" evidence="1">
    <location>
        <begin position="36"/>
        <end position="58"/>
    </location>
</feature>
<evidence type="ECO:0000313" key="2">
    <source>
        <dbReference type="EMBL" id="MDG9698301.1"/>
    </source>
</evidence>
<accession>A0AAW6RJ67</accession>
<feature type="transmembrane region" description="Helical" evidence="1">
    <location>
        <begin position="65"/>
        <end position="86"/>
    </location>
</feature>
<gene>
    <name evidence="2" type="ORF">QB898_00955</name>
</gene>
<dbReference type="RefSeq" id="WP_279523436.1">
    <property type="nucleotide sequence ID" value="NZ_JARVII010000001.1"/>
</dbReference>
<keyword evidence="1" id="KW-1133">Transmembrane helix</keyword>
<keyword evidence="3" id="KW-1185">Reference proteome</keyword>
<keyword evidence="1" id="KW-0472">Membrane</keyword>